<name>A0ABD5T2D5_9EURY</name>
<evidence type="ECO:0000256" key="1">
    <source>
        <dbReference type="SAM" id="MobiDB-lite"/>
    </source>
</evidence>
<protein>
    <submittedName>
        <fullName evidence="2">Uncharacterized protein</fullName>
    </submittedName>
</protein>
<evidence type="ECO:0000313" key="3">
    <source>
        <dbReference type="Proteomes" id="UP001596274"/>
    </source>
</evidence>
<keyword evidence="3" id="KW-1185">Reference proteome</keyword>
<sequence>MSLSGTGNSTDSSDNGEDPLVPEGVLGGIEDIREENTASGEDIKSVLKF</sequence>
<feature type="compositionally biased region" description="Polar residues" evidence="1">
    <location>
        <begin position="1"/>
        <end position="13"/>
    </location>
</feature>
<dbReference type="AlphaFoldDB" id="A0ABD5T2D5"/>
<evidence type="ECO:0000313" key="2">
    <source>
        <dbReference type="EMBL" id="MFC6770346.1"/>
    </source>
</evidence>
<gene>
    <name evidence="2" type="ORF">ACFQDD_02190</name>
</gene>
<accession>A0ABD5T2D5</accession>
<comment type="caution">
    <text evidence="2">The sequence shown here is derived from an EMBL/GenBank/DDBJ whole genome shotgun (WGS) entry which is preliminary data.</text>
</comment>
<reference evidence="2 3" key="1">
    <citation type="journal article" date="2019" name="Int. J. Syst. Evol. Microbiol.">
        <title>The Global Catalogue of Microorganisms (GCM) 10K type strain sequencing project: providing services to taxonomists for standard genome sequencing and annotation.</title>
        <authorList>
            <consortium name="The Broad Institute Genomics Platform"/>
            <consortium name="The Broad Institute Genome Sequencing Center for Infectious Disease"/>
            <person name="Wu L."/>
            <person name="Ma J."/>
        </authorList>
    </citation>
    <scope>NUCLEOTIDE SEQUENCE [LARGE SCALE GENOMIC DNA]</scope>
    <source>
        <strain evidence="2 3">PJ61</strain>
    </source>
</reference>
<feature type="compositionally biased region" description="Basic and acidic residues" evidence="1">
    <location>
        <begin position="30"/>
        <end position="49"/>
    </location>
</feature>
<proteinExistence type="predicted"/>
<organism evidence="2 3">
    <name type="scientific">Halorubrum pallidum</name>
    <dbReference type="NCBI Taxonomy" id="1526114"/>
    <lineage>
        <taxon>Archaea</taxon>
        <taxon>Methanobacteriati</taxon>
        <taxon>Methanobacteriota</taxon>
        <taxon>Stenosarchaea group</taxon>
        <taxon>Halobacteria</taxon>
        <taxon>Halobacteriales</taxon>
        <taxon>Haloferacaceae</taxon>
        <taxon>Halorubrum</taxon>
    </lineage>
</organism>
<feature type="region of interest" description="Disordered" evidence="1">
    <location>
        <begin position="1"/>
        <end position="49"/>
    </location>
</feature>
<dbReference type="EMBL" id="JBHSWT010000045">
    <property type="protein sequence ID" value="MFC6770346.1"/>
    <property type="molecule type" value="Genomic_DNA"/>
</dbReference>
<dbReference type="Proteomes" id="UP001596274">
    <property type="component" value="Unassembled WGS sequence"/>
</dbReference>